<dbReference type="InterPro" id="IPR015358">
    <property type="entry name" value="Tscrpt_reg_MerR_DNA-bd"/>
</dbReference>
<dbReference type="InterPro" id="IPR047057">
    <property type="entry name" value="MerR_fam"/>
</dbReference>
<dbReference type="OrthoDB" id="9802944at2"/>
<dbReference type="RefSeq" id="WP_088712520.1">
    <property type="nucleotide sequence ID" value="NZ_NFZT01000001.1"/>
</dbReference>
<organism evidence="5 6">
    <name type="scientific">Pacificimonas flava</name>
    <dbReference type="NCBI Taxonomy" id="1234595"/>
    <lineage>
        <taxon>Bacteria</taxon>
        <taxon>Pseudomonadati</taxon>
        <taxon>Pseudomonadota</taxon>
        <taxon>Alphaproteobacteria</taxon>
        <taxon>Sphingomonadales</taxon>
        <taxon>Sphingosinicellaceae</taxon>
        <taxon>Pacificimonas</taxon>
    </lineage>
</organism>
<evidence type="ECO:0000256" key="3">
    <source>
        <dbReference type="ARBA" id="ARBA00023163"/>
    </source>
</evidence>
<dbReference type="PANTHER" id="PTHR30204">
    <property type="entry name" value="REDOX-CYCLING DRUG-SENSING TRANSCRIPTIONAL ACTIVATOR SOXR"/>
    <property type="match status" value="1"/>
</dbReference>
<keyword evidence="1" id="KW-0805">Transcription regulation</keyword>
<proteinExistence type="predicted"/>
<dbReference type="PROSITE" id="PS50937">
    <property type="entry name" value="HTH_MERR_2"/>
    <property type="match status" value="1"/>
</dbReference>
<evidence type="ECO:0000259" key="4">
    <source>
        <dbReference type="PROSITE" id="PS50937"/>
    </source>
</evidence>
<evidence type="ECO:0000313" key="6">
    <source>
        <dbReference type="Proteomes" id="UP000198462"/>
    </source>
</evidence>
<dbReference type="AlphaFoldDB" id="A0A219B6Q0"/>
<dbReference type="GO" id="GO:0003700">
    <property type="term" value="F:DNA-binding transcription factor activity"/>
    <property type="evidence" value="ECO:0007669"/>
    <property type="project" value="InterPro"/>
</dbReference>
<evidence type="ECO:0000256" key="2">
    <source>
        <dbReference type="ARBA" id="ARBA00023125"/>
    </source>
</evidence>
<dbReference type="PRINTS" id="PR00040">
    <property type="entry name" value="HTHMERR"/>
</dbReference>
<dbReference type="SMART" id="SM00422">
    <property type="entry name" value="HTH_MERR"/>
    <property type="match status" value="1"/>
</dbReference>
<evidence type="ECO:0000256" key="1">
    <source>
        <dbReference type="ARBA" id="ARBA00023015"/>
    </source>
</evidence>
<accession>A0A219B6Q0</accession>
<gene>
    <name evidence="5" type="ORF">B5C34_10215</name>
</gene>
<dbReference type="Proteomes" id="UP000198462">
    <property type="component" value="Unassembled WGS sequence"/>
</dbReference>
<sequence length="141" mass="15572">MTASQVIKRGELARRSGCNLETIRYYENIGLLQPPERTASGHRLYPPGDQARLGFILRGRDLGFSIEELKSLLSLVDSHHYSCGEVQDLTNNHLASVRAKIDDLTRLERTLADVSAHCEGGDVPECPIIDTLFGRGPVARS</sequence>
<protein>
    <submittedName>
        <fullName evidence="5">Transcriptional regulator</fullName>
    </submittedName>
</protein>
<keyword evidence="3" id="KW-0804">Transcription</keyword>
<evidence type="ECO:0000313" key="5">
    <source>
        <dbReference type="EMBL" id="OWV33796.1"/>
    </source>
</evidence>
<dbReference type="PANTHER" id="PTHR30204:SF92">
    <property type="entry name" value="HTH-TYPE TRANSCRIPTIONAL REGULATOR ZNTR"/>
    <property type="match status" value="1"/>
</dbReference>
<dbReference type="PROSITE" id="PS00552">
    <property type="entry name" value="HTH_MERR_1"/>
    <property type="match status" value="1"/>
</dbReference>
<dbReference type="InterPro" id="IPR000551">
    <property type="entry name" value="MerR-type_HTH_dom"/>
</dbReference>
<feature type="domain" description="HTH merR-type" evidence="4">
    <location>
        <begin position="10"/>
        <end position="75"/>
    </location>
</feature>
<dbReference type="CDD" id="cd04785">
    <property type="entry name" value="HTH_CadR-PbrR-like"/>
    <property type="match status" value="1"/>
</dbReference>
<dbReference type="Pfam" id="PF00376">
    <property type="entry name" value="MerR"/>
    <property type="match status" value="1"/>
</dbReference>
<dbReference type="Gene3D" id="1.10.1660.10">
    <property type="match status" value="1"/>
</dbReference>
<dbReference type="SUPFAM" id="SSF46955">
    <property type="entry name" value="Putative DNA-binding domain"/>
    <property type="match status" value="1"/>
</dbReference>
<comment type="caution">
    <text evidence="5">The sequence shown here is derived from an EMBL/GenBank/DDBJ whole genome shotgun (WGS) entry which is preliminary data.</text>
</comment>
<dbReference type="InterPro" id="IPR009061">
    <property type="entry name" value="DNA-bd_dom_put_sf"/>
</dbReference>
<reference evidence="6" key="1">
    <citation type="submission" date="2017-05" db="EMBL/GenBank/DDBJ databases">
        <authorList>
            <person name="Lin X."/>
        </authorList>
    </citation>
    <scope>NUCLEOTIDE SEQUENCE [LARGE SCALE GENOMIC DNA]</scope>
    <source>
        <strain evidence="6">JLT2012</strain>
    </source>
</reference>
<name>A0A219B6Q0_9SPHN</name>
<dbReference type="Pfam" id="PF09278">
    <property type="entry name" value="MerR-DNA-bind"/>
    <property type="match status" value="1"/>
</dbReference>
<dbReference type="EMBL" id="NFZT01000001">
    <property type="protein sequence ID" value="OWV33796.1"/>
    <property type="molecule type" value="Genomic_DNA"/>
</dbReference>
<keyword evidence="2" id="KW-0238">DNA-binding</keyword>
<dbReference type="GO" id="GO:0003677">
    <property type="term" value="F:DNA binding"/>
    <property type="evidence" value="ECO:0007669"/>
    <property type="project" value="UniProtKB-KW"/>
</dbReference>
<keyword evidence="6" id="KW-1185">Reference proteome</keyword>